<dbReference type="Gene3D" id="3.40.570.10">
    <property type="entry name" value="Extracellular Endonuclease, subunit A"/>
    <property type="match status" value="1"/>
</dbReference>
<organism evidence="3 4">
    <name type="scientific">Philodulcilactobacillus myokoensis</name>
    <dbReference type="NCBI Taxonomy" id="2929573"/>
    <lineage>
        <taxon>Bacteria</taxon>
        <taxon>Bacillati</taxon>
        <taxon>Bacillota</taxon>
        <taxon>Bacilli</taxon>
        <taxon>Lactobacillales</taxon>
        <taxon>Lactobacillaceae</taxon>
        <taxon>Philodulcilactobacillus</taxon>
    </lineage>
</organism>
<dbReference type="AlphaFoldDB" id="A0A9W6B052"/>
<comment type="caution">
    <text evidence="3">The sequence shown here is derived from an EMBL/GenBank/DDBJ whole genome shotgun (WGS) entry which is preliminary data.</text>
</comment>
<dbReference type="GO" id="GO:0016787">
    <property type="term" value="F:hydrolase activity"/>
    <property type="evidence" value="ECO:0007669"/>
    <property type="project" value="InterPro"/>
</dbReference>
<evidence type="ECO:0000259" key="2">
    <source>
        <dbReference type="SMART" id="SM00892"/>
    </source>
</evidence>
<keyword evidence="4" id="KW-1185">Reference proteome</keyword>
<dbReference type="Proteomes" id="UP001144204">
    <property type="component" value="Unassembled WGS sequence"/>
</dbReference>
<proteinExistence type="predicted"/>
<evidence type="ECO:0000313" key="4">
    <source>
        <dbReference type="Proteomes" id="UP001144204"/>
    </source>
</evidence>
<dbReference type="EMBL" id="BRPL01000002">
    <property type="protein sequence ID" value="GLB46140.1"/>
    <property type="molecule type" value="Genomic_DNA"/>
</dbReference>
<dbReference type="InterPro" id="IPR001604">
    <property type="entry name" value="Endo_G_ENPP1-like_dom"/>
</dbReference>
<name>A0A9W6B052_9LACO</name>
<feature type="signal peptide" evidence="1">
    <location>
        <begin position="1"/>
        <end position="20"/>
    </location>
</feature>
<dbReference type="GO" id="GO:0046872">
    <property type="term" value="F:metal ion binding"/>
    <property type="evidence" value="ECO:0007669"/>
    <property type="project" value="InterPro"/>
</dbReference>
<sequence length="338" mass="39360">MKFKKLIALGIIALSGGLLVGCQSSSDQSQSASMQNQQVKQTAKKKHVTKTDLAKLNYQSGNVAYVELNHNHSTLNPKDWKTNHVIYSDLDSLNRASSGNTAYLDRKNVANDSLRTTQYFQPTGWHQKFVNNEAIINRGHEIAYSLSKGISVNGKYEPDVQSGDQNNPKNLFTQTAFSNQKVQTIYESKVRNALRNGKKVIYQVQPIFRNDELMARGVHLQAISTDKTLNFNVYLFNVQPGIKFNYENGRSEIDRSMKVPTPAGAPTFNDRRESRTGRYYPHHRHHYVRDAVIAGAVHHAVKRHYERKYERRYYRHYYHHYDYHYHPYHHSYYHRHRF</sequence>
<dbReference type="InterPro" id="IPR044929">
    <property type="entry name" value="DNA/RNA_non-sp_Endonuclease_sf"/>
</dbReference>
<gene>
    <name evidence="3" type="ORF">WR164_01190</name>
</gene>
<reference evidence="3" key="2">
    <citation type="journal article" date="2023" name="PLoS ONE">
        <title>Philodulcilactobacillus myokoensis gen. nov., sp. nov., a fructophilic, acidophilic, and agar-phobic lactic acid bacterium isolated from fermented vegetable extracts.</title>
        <authorList>
            <person name="Kouya T."/>
            <person name="Ishiyama Y."/>
            <person name="Ohashi S."/>
            <person name="Kumakubo R."/>
            <person name="Yamazaki T."/>
            <person name="Otaki T."/>
        </authorList>
    </citation>
    <scope>NUCLEOTIDE SEQUENCE</scope>
    <source>
        <strain evidence="3">WR16-4</strain>
    </source>
</reference>
<feature type="domain" description="DNA/RNA non-specific endonuclease/pyrophosphatase/phosphodiesterase" evidence="2">
    <location>
        <begin position="79"/>
        <end position="253"/>
    </location>
</feature>
<accession>A0A9W6B052</accession>
<evidence type="ECO:0000256" key="1">
    <source>
        <dbReference type="SAM" id="SignalP"/>
    </source>
</evidence>
<evidence type="ECO:0000313" key="3">
    <source>
        <dbReference type="EMBL" id="GLB46140.1"/>
    </source>
</evidence>
<feature type="chain" id="PRO_5040794801" description="DNA/RNA non-specific endonuclease/pyrophosphatase/phosphodiesterase domain-containing protein" evidence="1">
    <location>
        <begin position="21"/>
        <end position="338"/>
    </location>
</feature>
<dbReference type="SMART" id="SM00892">
    <property type="entry name" value="Endonuclease_NS"/>
    <property type="match status" value="1"/>
</dbReference>
<dbReference type="GO" id="GO:0003676">
    <property type="term" value="F:nucleic acid binding"/>
    <property type="evidence" value="ECO:0007669"/>
    <property type="project" value="InterPro"/>
</dbReference>
<dbReference type="InterPro" id="IPR044927">
    <property type="entry name" value="Endonuclea_NS_2"/>
</dbReference>
<protein>
    <recommendedName>
        <fullName evidence="2">DNA/RNA non-specific endonuclease/pyrophosphatase/phosphodiesterase domain-containing protein</fullName>
    </recommendedName>
</protein>
<reference evidence="3" key="1">
    <citation type="submission" date="2022-07" db="EMBL/GenBank/DDBJ databases">
        <authorList>
            <person name="Kouya T."/>
            <person name="Ishiyama Y."/>
        </authorList>
    </citation>
    <scope>NUCLEOTIDE SEQUENCE</scope>
    <source>
        <strain evidence="3">WR16-4</strain>
    </source>
</reference>
<dbReference type="Pfam" id="PF13930">
    <property type="entry name" value="Endonuclea_NS_2"/>
    <property type="match status" value="1"/>
</dbReference>
<dbReference type="PROSITE" id="PS51257">
    <property type="entry name" value="PROKAR_LIPOPROTEIN"/>
    <property type="match status" value="1"/>
</dbReference>
<keyword evidence="1" id="KW-0732">Signal</keyword>